<organism evidence="1 2">
    <name type="scientific">Ascaris lumbricoides</name>
    <name type="common">Giant roundworm</name>
    <dbReference type="NCBI Taxonomy" id="6252"/>
    <lineage>
        <taxon>Eukaryota</taxon>
        <taxon>Metazoa</taxon>
        <taxon>Ecdysozoa</taxon>
        <taxon>Nematoda</taxon>
        <taxon>Chromadorea</taxon>
        <taxon>Rhabditida</taxon>
        <taxon>Spirurina</taxon>
        <taxon>Ascaridomorpha</taxon>
        <taxon>Ascaridoidea</taxon>
        <taxon>Ascarididae</taxon>
        <taxon>Ascaris</taxon>
    </lineage>
</organism>
<dbReference type="WBParaSite" id="ALUE_0000200001-mRNA-1">
    <property type="protein sequence ID" value="ALUE_0000200001-mRNA-1"/>
    <property type="gene ID" value="ALUE_0000200001"/>
</dbReference>
<name>A0A0M3HKF5_ASCLU</name>
<protein>
    <submittedName>
        <fullName evidence="2">Uncharacterized protein</fullName>
    </submittedName>
</protein>
<reference evidence="2" key="1">
    <citation type="submission" date="2017-02" db="UniProtKB">
        <authorList>
            <consortium name="WormBaseParasite"/>
        </authorList>
    </citation>
    <scope>IDENTIFICATION</scope>
</reference>
<evidence type="ECO:0000313" key="2">
    <source>
        <dbReference type="WBParaSite" id="ALUE_0000200001-mRNA-1"/>
    </source>
</evidence>
<keyword evidence="1" id="KW-1185">Reference proteome</keyword>
<evidence type="ECO:0000313" key="1">
    <source>
        <dbReference type="Proteomes" id="UP000036681"/>
    </source>
</evidence>
<dbReference type="AlphaFoldDB" id="A0A0M3HKF5"/>
<proteinExistence type="predicted"/>
<accession>A0A0M3HKF5</accession>
<dbReference type="Proteomes" id="UP000036681">
    <property type="component" value="Unplaced"/>
</dbReference>
<sequence>MASGSSFIGYGVREGDVRFSMVKHFHTCIELCDRNYHSKIGSITESNCFEQNWMKWVTQRGGEGEGISKVAAEVFVCRINRLFSYGRRLYVVESFCFLDVLIFVCAVK</sequence>